<comment type="similarity">
    <text evidence="2 13">Belongs to the sodium:solute symporter (SSF) (TC 2.A.21) family.</text>
</comment>
<protein>
    <submittedName>
        <fullName evidence="15">Sodium:solute symporter family protein</fullName>
    </submittedName>
</protein>
<evidence type="ECO:0000256" key="14">
    <source>
        <dbReference type="SAM" id="Phobius"/>
    </source>
</evidence>
<name>A0ABZ0GN47_9GAMM</name>
<evidence type="ECO:0000256" key="12">
    <source>
        <dbReference type="ARBA" id="ARBA00033708"/>
    </source>
</evidence>
<feature type="transmembrane region" description="Helical" evidence="14">
    <location>
        <begin position="510"/>
        <end position="532"/>
    </location>
</feature>
<evidence type="ECO:0000256" key="2">
    <source>
        <dbReference type="ARBA" id="ARBA00006434"/>
    </source>
</evidence>
<feature type="transmembrane region" description="Helical" evidence="14">
    <location>
        <begin position="180"/>
        <end position="197"/>
    </location>
</feature>
<keyword evidence="10 14" id="KW-0472">Membrane</keyword>
<dbReference type="InterPro" id="IPR001734">
    <property type="entry name" value="Na/solute_symporter"/>
</dbReference>
<dbReference type="PANTHER" id="PTHR48086:SF3">
    <property type="entry name" value="SODIUM_PROLINE SYMPORTER"/>
    <property type="match status" value="1"/>
</dbReference>
<feature type="transmembrane region" description="Helical" evidence="14">
    <location>
        <begin position="458"/>
        <end position="479"/>
    </location>
</feature>
<sequence>MDIYTTSILISVLIYLFVGSYAGKKVKHLDDYFVVGRKAPTILIVGTLVASVLSTNAFLGETGFSYASQGGSYILWPATWVAGYIFGALFFGRYLRRSRVLTVAEFFGHRFNSKAVRRAAGITVVLGLGGYLLAVTQGTAVILTNLTPLNYEQALIASWFCYTFFTLYSGSRGVIITDTIMFLLFTIMSFVAFYYIIDLHGGWLTAFEGLINLESKPDLMSWHGQVGAGTEWQTPADYAIWSLITGIAWGLVTAVSPWQSSRYLMAKSEHVVVRSACIAAIVIAVSNLVLFAAATAVNLSKDDIFPFEQTMIYAAMNMMPAIVGGLLLAGIMAAALSSSTTFLSLVGFSVSNDIIPSKQKSPEQADDKTLLRFSRIVMLVVSVVTLLISFVTVVDIFWLSNYVGTVFASSWGPIAFMSIWSKSITERGAYWGIISGFVGNIIPRFLDVSGIIDLPSYLNPILVGCIISLITIIVVSRLGQVSDIEKQRRLELHQMPTEEQSKIQTKKTQWAGIAVIIFGLLLSTMLMIYYVYPYQKGTGTLLNNGNLDWFSAEALLALGWAAIYVPLGILTYRIVNRSYTANPKVNTDSETSIEGEGSNA</sequence>
<dbReference type="PANTHER" id="PTHR48086">
    <property type="entry name" value="SODIUM/PROLINE SYMPORTER-RELATED"/>
    <property type="match status" value="1"/>
</dbReference>
<proteinExistence type="inferred from homology"/>
<feature type="transmembrane region" description="Helical" evidence="14">
    <location>
        <begin position="238"/>
        <end position="259"/>
    </location>
</feature>
<comment type="catalytic activity">
    <reaction evidence="12">
        <text>L-proline(in) + Na(+)(in) = L-proline(out) + Na(+)(out)</text>
        <dbReference type="Rhea" id="RHEA:28967"/>
        <dbReference type="ChEBI" id="CHEBI:29101"/>
        <dbReference type="ChEBI" id="CHEBI:60039"/>
    </reaction>
</comment>
<dbReference type="InterPro" id="IPR038377">
    <property type="entry name" value="Na/Glc_symporter_sf"/>
</dbReference>
<feature type="transmembrane region" description="Helical" evidence="14">
    <location>
        <begin position="319"/>
        <end position="348"/>
    </location>
</feature>
<evidence type="ECO:0000256" key="13">
    <source>
        <dbReference type="RuleBase" id="RU362091"/>
    </source>
</evidence>
<keyword evidence="8" id="KW-0915">Sodium</keyword>
<evidence type="ECO:0000256" key="5">
    <source>
        <dbReference type="ARBA" id="ARBA00022692"/>
    </source>
</evidence>
<evidence type="ECO:0000256" key="3">
    <source>
        <dbReference type="ARBA" id="ARBA00022448"/>
    </source>
</evidence>
<keyword evidence="6" id="KW-0769">Symport</keyword>
<accession>A0ABZ0GN47</accession>
<feature type="transmembrane region" description="Helical" evidence="14">
    <location>
        <begin position="396"/>
        <end position="416"/>
    </location>
</feature>
<keyword evidence="3" id="KW-0813">Transport</keyword>
<feature type="transmembrane region" description="Helical" evidence="14">
    <location>
        <begin position="271"/>
        <end position="299"/>
    </location>
</feature>
<dbReference type="PROSITE" id="PS50283">
    <property type="entry name" value="NA_SOLUT_SYMP_3"/>
    <property type="match status" value="1"/>
</dbReference>
<evidence type="ECO:0000256" key="9">
    <source>
        <dbReference type="ARBA" id="ARBA00023065"/>
    </source>
</evidence>
<keyword evidence="11" id="KW-0739">Sodium transport</keyword>
<evidence type="ECO:0000313" key="16">
    <source>
        <dbReference type="Proteomes" id="UP001301442"/>
    </source>
</evidence>
<reference evidence="15 16" key="1">
    <citation type="submission" date="2023-09" db="EMBL/GenBank/DDBJ databases">
        <authorList>
            <person name="Qi X."/>
        </authorList>
    </citation>
    <scope>NUCLEOTIDE SEQUENCE [LARGE SCALE GENOMIC DNA]</scope>
    <source>
        <strain evidence="15 16">S1-1</strain>
    </source>
</reference>
<dbReference type="InterPro" id="IPR050277">
    <property type="entry name" value="Sodium:Solute_Symporter"/>
</dbReference>
<feature type="transmembrane region" description="Helical" evidence="14">
    <location>
        <begin position="35"/>
        <end position="53"/>
    </location>
</feature>
<feature type="transmembrane region" description="Helical" evidence="14">
    <location>
        <begin position="552"/>
        <end position="575"/>
    </location>
</feature>
<dbReference type="Pfam" id="PF00474">
    <property type="entry name" value="SSF"/>
    <property type="match status" value="1"/>
</dbReference>
<gene>
    <name evidence="15" type="ORF">RI844_15500</name>
</gene>
<evidence type="ECO:0000256" key="11">
    <source>
        <dbReference type="ARBA" id="ARBA00023201"/>
    </source>
</evidence>
<dbReference type="Gene3D" id="1.20.1730.10">
    <property type="entry name" value="Sodium/glucose cotransporter"/>
    <property type="match status" value="1"/>
</dbReference>
<evidence type="ECO:0000256" key="6">
    <source>
        <dbReference type="ARBA" id="ARBA00022847"/>
    </source>
</evidence>
<organism evidence="15 16">
    <name type="scientific">Thalassotalea fonticola</name>
    <dbReference type="NCBI Taxonomy" id="3065649"/>
    <lineage>
        <taxon>Bacteria</taxon>
        <taxon>Pseudomonadati</taxon>
        <taxon>Pseudomonadota</taxon>
        <taxon>Gammaproteobacteria</taxon>
        <taxon>Alteromonadales</taxon>
        <taxon>Colwelliaceae</taxon>
        <taxon>Thalassotalea</taxon>
    </lineage>
</organism>
<evidence type="ECO:0000256" key="10">
    <source>
        <dbReference type="ARBA" id="ARBA00023136"/>
    </source>
</evidence>
<evidence type="ECO:0000313" key="15">
    <source>
        <dbReference type="EMBL" id="WOH36763.1"/>
    </source>
</evidence>
<feature type="transmembrane region" description="Helical" evidence="14">
    <location>
        <begin position="119"/>
        <end position="143"/>
    </location>
</feature>
<dbReference type="EMBL" id="CP136600">
    <property type="protein sequence ID" value="WOH36763.1"/>
    <property type="molecule type" value="Genomic_DNA"/>
</dbReference>
<evidence type="ECO:0000256" key="8">
    <source>
        <dbReference type="ARBA" id="ARBA00023053"/>
    </source>
</evidence>
<keyword evidence="5 14" id="KW-0812">Transmembrane</keyword>
<keyword evidence="4" id="KW-1003">Cell membrane</keyword>
<evidence type="ECO:0000256" key="1">
    <source>
        <dbReference type="ARBA" id="ARBA00004651"/>
    </source>
</evidence>
<feature type="transmembrane region" description="Helical" evidence="14">
    <location>
        <begin position="149"/>
        <end position="168"/>
    </location>
</feature>
<keyword evidence="16" id="KW-1185">Reference proteome</keyword>
<feature type="transmembrane region" description="Helical" evidence="14">
    <location>
        <begin position="73"/>
        <end position="91"/>
    </location>
</feature>
<dbReference type="CDD" id="cd10322">
    <property type="entry name" value="SLC5sbd"/>
    <property type="match status" value="1"/>
</dbReference>
<feature type="transmembrane region" description="Helical" evidence="14">
    <location>
        <begin position="6"/>
        <end position="23"/>
    </location>
</feature>
<keyword evidence="7 14" id="KW-1133">Transmembrane helix</keyword>
<evidence type="ECO:0000256" key="7">
    <source>
        <dbReference type="ARBA" id="ARBA00022989"/>
    </source>
</evidence>
<feature type="transmembrane region" description="Helical" evidence="14">
    <location>
        <begin position="428"/>
        <end position="446"/>
    </location>
</feature>
<keyword evidence="9" id="KW-0406">Ion transport</keyword>
<dbReference type="Proteomes" id="UP001301442">
    <property type="component" value="Chromosome"/>
</dbReference>
<comment type="subcellular location">
    <subcellularLocation>
        <location evidence="1">Cell membrane</location>
        <topology evidence="1">Multi-pass membrane protein</topology>
    </subcellularLocation>
</comment>
<dbReference type="RefSeq" id="WP_348395575.1">
    <property type="nucleotide sequence ID" value="NZ_CP136600.1"/>
</dbReference>
<feature type="transmembrane region" description="Helical" evidence="14">
    <location>
        <begin position="369"/>
        <end position="390"/>
    </location>
</feature>
<evidence type="ECO:0000256" key="4">
    <source>
        <dbReference type="ARBA" id="ARBA00022475"/>
    </source>
</evidence>